<protein>
    <recommendedName>
        <fullName evidence="4">Lipoprotein</fullName>
    </recommendedName>
</protein>
<proteinExistence type="predicted"/>
<gene>
    <name evidence="2" type="ORF">CALK_2166</name>
</gene>
<comment type="caution">
    <text evidence="2">The sequence shown here is derived from an EMBL/GenBank/DDBJ whole genome shotgun (WGS) entry which is preliminary data.</text>
</comment>
<keyword evidence="1" id="KW-0732">Signal</keyword>
<dbReference type="EMBL" id="ASJR01000024">
    <property type="protein sequence ID" value="ERP30971.1"/>
    <property type="molecule type" value="Genomic_DNA"/>
</dbReference>
<dbReference type="PROSITE" id="PS51257">
    <property type="entry name" value="PROKAR_LIPOPROTEIN"/>
    <property type="match status" value="1"/>
</dbReference>
<name>U7D5X2_9BACT</name>
<evidence type="ECO:0008006" key="4">
    <source>
        <dbReference type="Google" id="ProtNLM"/>
    </source>
</evidence>
<organism evidence="2 3">
    <name type="scientific">Chitinivibrio alkaliphilus ACht1</name>
    <dbReference type="NCBI Taxonomy" id="1313304"/>
    <lineage>
        <taxon>Bacteria</taxon>
        <taxon>Pseudomonadati</taxon>
        <taxon>Fibrobacterota</taxon>
        <taxon>Chitinivibrionia</taxon>
        <taxon>Chitinivibrionales</taxon>
        <taxon>Chitinivibrionaceae</taxon>
        <taxon>Chitinivibrio</taxon>
    </lineage>
</organism>
<evidence type="ECO:0000313" key="2">
    <source>
        <dbReference type="EMBL" id="ERP30971.1"/>
    </source>
</evidence>
<accession>U7D5X2</accession>
<feature type="signal peptide" evidence="1">
    <location>
        <begin position="1"/>
        <end position="22"/>
    </location>
</feature>
<dbReference type="RefSeq" id="WP_022637544.1">
    <property type="nucleotide sequence ID" value="NZ_ASJR01000024.1"/>
</dbReference>
<keyword evidence="3" id="KW-1185">Reference proteome</keyword>
<evidence type="ECO:0000256" key="1">
    <source>
        <dbReference type="SAM" id="SignalP"/>
    </source>
</evidence>
<sequence>MKGLLFLSTLVLFLLSCNSTEATRDTPLFDTQSEEIAYYMETAAALIPPRIPHTLGEINFDVLPPHRKLLRQFNTTPLFSDEFESPFSEGDTLYKDSTTTVLIDSLRESFSLTAYTVTLYLHAQEVIEESLFVEHHFSGTSNLTMVATLTIPFSTPSDFTYDMEGRRLYLSGRDVITAHKTYDTKIEYHADIHINHDSIQIDSDSLHYTHISPDHISGNTSTYRNIRRETDSLEGTVLYNDADRSIFLKGTFTKKETAPHPWHQETHMHLPLYLAHEYEGEQEAMLEIIFAKNDKPLIRSVRLRTETGTLIREEHHDWTHLLD</sequence>
<dbReference type="AlphaFoldDB" id="U7D5X2"/>
<feature type="chain" id="PRO_5004681695" description="Lipoprotein" evidence="1">
    <location>
        <begin position="23"/>
        <end position="323"/>
    </location>
</feature>
<dbReference type="Proteomes" id="UP000017148">
    <property type="component" value="Unassembled WGS sequence"/>
</dbReference>
<evidence type="ECO:0000313" key="3">
    <source>
        <dbReference type="Proteomes" id="UP000017148"/>
    </source>
</evidence>
<reference evidence="2 3" key="1">
    <citation type="journal article" date="2013" name="Environ. Microbiol.">
        <title>Genome analysis of Chitinivibrio alkaliphilus gen. nov., sp. nov., a novel extremely haloalkaliphilic anaerobic chitinolytic bacterium from the candidate phylum Termite Group 3.</title>
        <authorList>
            <person name="Sorokin D.Y."/>
            <person name="Gumerov V.M."/>
            <person name="Rakitin A.L."/>
            <person name="Beletsky A.V."/>
            <person name="Damste J.S."/>
            <person name="Muyzer G."/>
            <person name="Mardanov A.V."/>
            <person name="Ravin N.V."/>
        </authorList>
    </citation>
    <scope>NUCLEOTIDE SEQUENCE [LARGE SCALE GENOMIC DNA]</scope>
    <source>
        <strain evidence="2 3">ACht1</strain>
    </source>
</reference>